<protein>
    <submittedName>
        <fullName evidence="1">Uncharacterized protein</fullName>
    </submittedName>
</protein>
<comment type="caution">
    <text evidence="1">The sequence shown here is derived from an EMBL/GenBank/DDBJ whole genome shotgun (WGS) entry which is preliminary data.</text>
</comment>
<reference evidence="1" key="2">
    <citation type="submission" date="2020-02" db="EMBL/GenBank/DDBJ databases">
        <authorList>
            <consortium name="NCBI Pathogen Detection Project"/>
        </authorList>
    </citation>
    <scope>NUCLEOTIDE SEQUENCE</scope>
    <source>
        <strain evidence="1">MA.CK_00/00001968</strain>
    </source>
</reference>
<proteinExistence type="predicted"/>
<name>A0A743SQ79_SALER</name>
<accession>A0A743SQ79</accession>
<organism evidence="1">
    <name type="scientific">Salmonella enterica</name>
    <name type="common">Salmonella choleraesuis</name>
    <dbReference type="NCBI Taxonomy" id="28901"/>
    <lineage>
        <taxon>Bacteria</taxon>
        <taxon>Pseudomonadati</taxon>
        <taxon>Pseudomonadota</taxon>
        <taxon>Gammaproteobacteria</taxon>
        <taxon>Enterobacterales</taxon>
        <taxon>Enterobacteriaceae</taxon>
        <taxon>Salmonella</taxon>
    </lineage>
</organism>
<sequence>MAPAGWITQNIVNMENIELTINYASDGERSLIALLAPHIPSSMIDAVASGIINLYADKKESPETPVYFLSGALGSEQDRGRVTELLLEAGISNVYEVGGSVC</sequence>
<dbReference type="EMBL" id="DAAUQX010000123">
    <property type="protein sequence ID" value="HAF2131299.1"/>
    <property type="molecule type" value="Genomic_DNA"/>
</dbReference>
<dbReference type="AlphaFoldDB" id="A0A743SQ79"/>
<evidence type="ECO:0000313" key="1">
    <source>
        <dbReference type="EMBL" id="HAF2131299.1"/>
    </source>
</evidence>
<reference evidence="1" key="1">
    <citation type="journal article" date="2018" name="Genome Biol.">
        <title>SKESA: strategic k-mer extension for scrupulous assemblies.</title>
        <authorList>
            <person name="Souvorov A."/>
            <person name="Agarwala R."/>
            <person name="Lipman D.J."/>
        </authorList>
    </citation>
    <scope>NUCLEOTIDE SEQUENCE</scope>
    <source>
        <strain evidence="1">MA.CK_00/00001968</strain>
    </source>
</reference>
<gene>
    <name evidence="1" type="ORF">G9F27_005666</name>
</gene>